<evidence type="ECO:0000313" key="3">
    <source>
        <dbReference type="Proteomes" id="UP001165341"/>
    </source>
</evidence>
<feature type="compositionally biased region" description="Polar residues" evidence="1">
    <location>
        <begin position="60"/>
        <end position="74"/>
    </location>
</feature>
<keyword evidence="3" id="KW-1185">Reference proteome</keyword>
<sequence>MRLRKSRRTTQPQPRLLPLDAYPDTIDEEGRDRIDRRLRLQLASVPIEPGPYLDPENEPWTLNTDGSWTDKNGTTRSKLYAPMLSMYAPFTRVSPEPEQAPANG</sequence>
<feature type="region of interest" description="Disordered" evidence="1">
    <location>
        <begin position="47"/>
        <end position="74"/>
    </location>
</feature>
<feature type="region of interest" description="Disordered" evidence="1">
    <location>
        <begin position="1"/>
        <end position="26"/>
    </location>
</feature>
<dbReference type="AlphaFoldDB" id="A0AA41QWV6"/>
<dbReference type="RefSeq" id="WP_243013141.1">
    <property type="nucleotide sequence ID" value="NZ_JALGAR010000006.1"/>
</dbReference>
<comment type="caution">
    <text evidence="2">The sequence shown here is derived from an EMBL/GenBank/DDBJ whole genome shotgun (WGS) entry which is preliminary data.</text>
</comment>
<evidence type="ECO:0000256" key="1">
    <source>
        <dbReference type="SAM" id="MobiDB-lite"/>
    </source>
</evidence>
<dbReference type="EMBL" id="JALGAR010000006">
    <property type="protein sequence ID" value="MCI4659650.1"/>
    <property type="molecule type" value="Genomic_DNA"/>
</dbReference>
<accession>A0AA41QWV6</accession>
<name>A0AA41QWV6_9MICO</name>
<organism evidence="2 3">
    <name type="scientific">Cryobacterium zhongshanensis</name>
    <dbReference type="NCBI Taxonomy" id="2928153"/>
    <lineage>
        <taxon>Bacteria</taxon>
        <taxon>Bacillati</taxon>
        <taxon>Actinomycetota</taxon>
        <taxon>Actinomycetes</taxon>
        <taxon>Micrococcales</taxon>
        <taxon>Microbacteriaceae</taxon>
        <taxon>Cryobacterium</taxon>
    </lineage>
</organism>
<proteinExistence type="predicted"/>
<reference evidence="2" key="1">
    <citation type="submission" date="2022-03" db="EMBL/GenBank/DDBJ databases">
        <title>Cryobacterium sp. nov. strain ZS14-85, isolated from Antarctic soil.</title>
        <authorList>
            <person name="Li J."/>
            <person name="Niu G."/>
        </authorList>
    </citation>
    <scope>NUCLEOTIDE SEQUENCE</scope>
    <source>
        <strain evidence="2">ZS14-85</strain>
    </source>
</reference>
<evidence type="ECO:0000313" key="2">
    <source>
        <dbReference type="EMBL" id="MCI4659650.1"/>
    </source>
</evidence>
<gene>
    <name evidence="2" type="ORF">MQH31_17740</name>
</gene>
<dbReference type="Proteomes" id="UP001165341">
    <property type="component" value="Unassembled WGS sequence"/>
</dbReference>
<protein>
    <submittedName>
        <fullName evidence="2">Uncharacterized protein</fullName>
    </submittedName>
</protein>